<evidence type="ECO:0000256" key="1">
    <source>
        <dbReference type="SAM" id="Phobius"/>
    </source>
</evidence>
<keyword evidence="1" id="KW-0472">Membrane</keyword>
<keyword evidence="1" id="KW-1133">Transmembrane helix</keyword>
<comment type="caution">
    <text evidence="3">The sequence shown here is derived from an EMBL/GenBank/DDBJ whole genome shotgun (WGS) entry which is preliminary data.</text>
</comment>
<dbReference type="PANTHER" id="PTHR34220">
    <property type="entry name" value="SENSOR HISTIDINE KINASE YPDA"/>
    <property type="match status" value="1"/>
</dbReference>
<dbReference type="InterPro" id="IPR036890">
    <property type="entry name" value="HATPase_C_sf"/>
</dbReference>
<dbReference type="Proteomes" id="UP000759529">
    <property type="component" value="Unassembled WGS sequence"/>
</dbReference>
<proteinExistence type="predicted"/>
<keyword evidence="3" id="KW-0418">Kinase</keyword>
<sequence length="345" mass="41174">MKLFSKQKEIAIHVIYWLIFLFGYFVKLKPENEFILSFDEITYFDLSYIFVTVSTFYLNYVFMLKKFFDIKMVSKLLIGLVLIFIYFITTRYFIEEIVFPYTIGTGNYFEGTSFGYYIFDNLHWGSKPVIASTIIWLVINFIRTLQNEVLLNEEKKKAEIQFLKSQINPHFIFNTLNNIYSMVFRKSEQALPAIEKLSKIMRFTTYETQKELISIDSELKYIESYIELEKIRNTNEIYISLQLEIEDKNQLIPPYLLLPFVENCIKHGVLDDNKNPILFSVKANHKKLIIEVKNKINKKLKDAHSGIGLTNLEKRLEYYFPNRHTFKVTNDENYFESYLEIKLER</sequence>
<evidence type="ECO:0000259" key="2">
    <source>
        <dbReference type="Pfam" id="PF06580"/>
    </source>
</evidence>
<organism evidence="3 4">
    <name type="scientific">Flavobacterium macrobrachii</name>
    <dbReference type="NCBI Taxonomy" id="591204"/>
    <lineage>
        <taxon>Bacteria</taxon>
        <taxon>Pseudomonadati</taxon>
        <taxon>Bacteroidota</taxon>
        <taxon>Flavobacteriia</taxon>
        <taxon>Flavobacteriales</taxon>
        <taxon>Flavobacteriaceae</taxon>
        <taxon>Flavobacterium</taxon>
    </lineage>
</organism>
<reference evidence="3 4" key="1">
    <citation type="submission" date="2021-02" db="EMBL/GenBank/DDBJ databases">
        <authorList>
            <person name="Jung H.S."/>
            <person name="Chun B.H."/>
            <person name="Jeon C.O."/>
        </authorList>
    </citation>
    <scope>NUCLEOTIDE SEQUENCE [LARGE SCALE GENOMIC DNA]</scope>
    <source>
        <strain evidence="3 4">LMG 25203</strain>
    </source>
</reference>
<keyword evidence="1" id="KW-0812">Transmembrane</keyword>
<dbReference type="EMBL" id="JACSOD020000494">
    <property type="protein sequence ID" value="MBM6499961.1"/>
    <property type="molecule type" value="Genomic_DNA"/>
</dbReference>
<dbReference type="PANTHER" id="PTHR34220:SF7">
    <property type="entry name" value="SENSOR HISTIDINE KINASE YPDA"/>
    <property type="match status" value="1"/>
</dbReference>
<keyword evidence="4" id="KW-1185">Reference proteome</keyword>
<feature type="transmembrane region" description="Helical" evidence="1">
    <location>
        <begin position="76"/>
        <end position="94"/>
    </location>
</feature>
<dbReference type="Pfam" id="PF06580">
    <property type="entry name" value="His_kinase"/>
    <property type="match status" value="1"/>
</dbReference>
<dbReference type="RefSeq" id="WP_187657066.1">
    <property type="nucleotide sequence ID" value="NZ_JACSOD020000494.1"/>
</dbReference>
<dbReference type="InterPro" id="IPR010559">
    <property type="entry name" value="Sig_transdc_His_kin_internal"/>
</dbReference>
<feature type="transmembrane region" description="Helical" evidence="1">
    <location>
        <begin position="10"/>
        <end position="26"/>
    </location>
</feature>
<feature type="domain" description="Signal transduction histidine kinase internal region" evidence="2">
    <location>
        <begin position="158"/>
        <end position="235"/>
    </location>
</feature>
<accession>A0ABS2CYH8</accession>
<dbReference type="GO" id="GO:0016301">
    <property type="term" value="F:kinase activity"/>
    <property type="evidence" value="ECO:0007669"/>
    <property type="project" value="UniProtKB-KW"/>
</dbReference>
<dbReference type="InterPro" id="IPR050640">
    <property type="entry name" value="Bact_2-comp_sensor_kinase"/>
</dbReference>
<evidence type="ECO:0000313" key="4">
    <source>
        <dbReference type="Proteomes" id="UP000759529"/>
    </source>
</evidence>
<name>A0ABS2CYH8_9FLAO</name>
<evidence type="ECO:0000313" key="3">
    <source>
        <dbReference type="EMBL" id="MBM6499961.1"/>
    </source>
</evidence>
<protein>
    <submittedName>
        <fullName evidence="3">Sensor histidine kinase</fullName>
    </submittedName>
</protein>
<feature type="transmembrane region" description="Helical" evidence="1">
    <location>
        <begin position="46"/>
        <end position="64"/>
    </location>
</feature>
<dbReference type="Gene3D" id="3.30.565.10">
    <property type="entry name" value="Histidine kinase-like ATPase, C-terminal domain"/>
    <property type="match status" value="1"/>
</dbReference>
<gene>
    <name evidence="3" type="ORF">H9X54_011715</name>
</gene>
<keyword evidence="3" id="KW-0808">Transferase</keyword>